<evidence type="ECO:0000259" key="9">
    <source>
        <dbReference type="Pfam" id="PF02838"/>
    </source>
</evidence>
<evidence type="ECO:0000256" key="1">
    <source>
        <dbReference type="ARBA" id="ARBA00001231"/>
    </source>
</evidence>
<dbReference type="EC" id="3.2.1.52" evidence="3"/>
<dbReference type="InterPro" id="IPR017853">
    <property type="entry name" value="GH"/>
</dbReference>
<dbReference type="Proteomes" id="UP001156669">
    <property type="component" value="Unassembled WGS sequence"/>
</dbReference>
<keyword evidence="5" id="KW-0326">Glycosidase</keyword>
<evidence type="ECO:0000313" key="10">
    <source>
        <dbReference type="EMBL" id="GLR03291.1"/>
    </source>
</evidence>
<evidence type="ECO:0000256" key="4">
    <source>
        <dbReference type="ARBA" id="ARBA00022801"/>
    </source>
</evidence>
<evidence type="ECO:0000256" key="5">
    <source>
        <dbReference type="ARBA" id="ARBA00023295"/>
    </source>
</evidence>
<dbReference type="CDD" id="cd06563">
    <property type="entry name" value="GH20_chitobiase-like"/>
    <property type="match status" value="1"/>
</dbReference>
<dbReference type="InterPro" id="IPR025705">
    <property type="entry name" value="Beta_hexosaminidase_sua/sub"/>
</dbReference>
<dbReference type="InterPro" id="IPR029018">
    <property type="entry name" value="Hex-like_dom2"/>
</dbReference>
<dbReference type="SUPFAM" id="SSF55545">
    <property type="entry name" value="beta-N-acetylhexosaminidase-like domain"/>
    <property type="match status" value="1"/>
</dbReference>
<feature type="domain" description="Glycoside hydrolase family 20 catalytic" evidence="8">
    <location>
        <begin position="260"/>
        <end position="607"/>
    </location>
</feature>
<dbReference type="Pfam" id="PF02838">
    <property type="entry name" value="Glyco_hydro_20b"/>
    <property type="match status" value="1"/>
</dbReference>
<proteinExistence type="inferred from homology"/>
<protein>
    <recommendedName>
        <fullName evidence="3">beta-N-acetylhexosaminidase</fullName>
        <ecNumber evidence="3">3.2.1.52</ecNumber>
    </recommendedName>
    <alternativeName>
        <fullName evidence="6">Beta-N-acetylhexosaminidase</fullName>
    </alternativeName>
    <alternativeName>
        <fullName evidence="7">N-acetyl-beta-glucosaminidase</fullName>
    </alternativeName>
</protein>
<comment type="catalytic activity">
    <reaction evidence="1">
        <text>Hydrolysis of terminal non-reducing N-acetyl-D-hexosamine residues in N-acetyl-beta-D-hexosaminides.</text>
        <dbReference type="EC" id="3.2.1.52"/>
    </reaction>
</comment>
<keyword evidence="4" id="KW-0378">Hydrolase</keyword>
<dbReference type="PRINTS" id="PR00738">
    <property type="entry name" value="GLHYDRLASE20"/>
</dbReference>
<comment type="caution">
    <text evidence="10">The sequence shown here is derived from an EMBL/GenBank/DDBJ whole genome shotgun (WGS) entry which is preliminary data.</text>
</comment>
<evidence type="ECO:0000256" key="6">
    <source>
        <dbReference type="ARBA" id="ARBA00030512"/>
    </source>
</evidence>
<dbReference type="Gene3D" id="3.20.20.80">
    <property type="entry name" value="Glycosidases"/>
    <property type="match status" value="1"/>
</dbReference>
<dbReference type="InterPro" id="IPR015883">
    <property type="entry name" value="Glyco_hydro_20_cat"/>
</dbReference>
<evidence type="ECO:0000256" key="2">
    <source>
        <dbReference type="ARBA" id="ARBA00006285"/>
    </source>
</evidence>
<gene>
    <name evidence="10" type="ORF">GCM10007906_08780</name>
</gene>
<dbReference type="EMBL" id="BSOE01000014">
    <property type="protein sequence ID" value="GLR03291.1"/>
    <property type="molecule type" value="Genomic_DNA"/>
</dbReference>
<feature type="domain" description="Beta-hexosaminidase bacterial type N-terminal" evidence="9">
    <location>
        <begin position="138"/>
        <end position="256"/>
    </location>
</feature>
<dbReference type="SUPFAM" id="SSF51445">
    <property type="entry name" value="(Trans)glycosidases"/>
    <property type="match status" value="1"/>
</dbReference>
<accession>A0ABQ5XXA9</accession>
<evidence type="ECO:0000259" key="8">
    <source>
        <dbReference type="Pfam" id="PF00728"/>
    </source>
</evidence>
<reference evidence="11" key="1">
    <citation type="journal article" date="2019" name="Int. J. Syst. Evol. Microbiol.">
        <title>The Global Catalogue of Microorganisms (GCM) 10K type strain sequencing project: providing services to taxonomists for standard genome sequencing and annotation.</title>
        <authorList>
            <consortium name="The Broad Institute Genomics Platform"/>
            <consortium name="The Broad Institute Genome Sequencing Center for Infectious Disease"/>
            <person name="Wu L."/>
            <person name="Ma J."/>
        </authorList>
    </citation>
    <scope>NUCLEOTIDE SEQUENCE [LARGE SCALE GENOMIC DNA]</scope>
    <source>
        <strain evidence="11">NBRC 110633</strain>
    </source>
</reference>
<dbReference type="Gene3D" id="3.30.379.10">
    <property type="entry name" value="Chitobiase/beta-hexosaminidase domain 2-like"/>
    <property type="match status" value="1"/>
</dbReference>
<dbReference type="PANTHER" id="PTHR22600:SF57">
    <property type="entry name" value="BETA-N-ACETYLHEXOSAMINIDASE"/>
    <property type="match status" value="1"/>
</dbReference>
<organism evidence="10 11">
    <name type="scientific">Vibrio hyugaensis</name>
    <dbReference type="NCBI Taxonomy" id="1534743"/>
    <lineage>
        <taxon>Bacteria</taxon>
        <taxon>Pseudomonadati</taxon>
        <taxon>Pseudomonadota</taxon>
        <taxon>Gammaproteobacteria</taxon>
        <taxon>Vibrionales</taxon>
        <taxon>Vibrionaceae</taxon>
        <taxon>Vibrio</taxon>
    </lineage>
</organism>
<keyword evidence="11" id="KW-1185">Reference proteome</keyword>
<dbReference type="PANTHER" id="PTHR22600">
    <property type="entry name" value="BETA-HEXOSAMINIDASE"/>
    <property type="match status" value="1"/>
</dbReference>
<dbReference type="Pfam" id="PF00728">
    <property type="entry name" value="Glyco_hydro_20"/>
    <property type="match status" value="1"/>
</dbReference>
<sequence length="639" mass="73077">MEYRVDLVVLSEQKQNCRFGLTFHNLSDQDLNSWSLTFAFDRYILPDSVSNGQLTQIGSFCTLKPEGMVLAANHHYYCEFSIGSNPFRYYSDGFNEAMIDFVVDGNPQRAQVDVTPIVLASPYRERSDIPASLTHAQPLLPKPNYIEVSDQSFSFDEQVGVAIYTDLANSAKAWLLEELERIHQFKLSSSNSGKILFKSNPTLDEGTYRLKISEESIKIEAGSSSGFTHACATLLQLMKHDGHTNTMDVVCCTIKDSPRFRYRGMMLDCARHFHSVEQVKRLINLLAHYKFNTFHWHLTDDEGWRVEIKSLPQLTDIGAWRGIDETIEPQYTHLTQRYGGFYTQEQIKDVVAFAAQRGITIIPEIDVPGHCRAAIKSLPHLLVEAEDKTEYRSIQHYNDNVINPALPGSYEFIDKVLEEVAALFPAPYVHIGADEVPNGVWSKSPSCQALMEQLGYTDYKELQGHFLRHAEDKLRKLGKRMLGWEEAQHGNKVSKDTVIYSWLSEEAALNCARQGFDVVLQPAQTTYLDMTQDYAPEEPGVDWANPLPLEKAYNYEPLAEVPADDPIRKRIWGIQTALWCEIINNPSRMDYMIFPRLTAMAEACWTEKQHRDWTDYLSRLKGHLPLLDLQGVNYRKPWK</sequence>
<comment type="similarity">
    <text evidence="2">Belongs to the glycosyl hydrolase 20 family.</text>
</comment>
<evidence type="ECO:0000313" key="11">
    <source>
        <dbReference type="Proteomes" id="UP001156669"/>
    </source>
</evidence>
<evidence type="ECO:0000256" key="7">
    <source>
        <dbReference type="ARBA" id="ARBA00033000"/>
    </source>
</evidence>
<name>A0ABQ5XXA9_9VIBR</name>
<dbReference type="RefSeq" id="WP_045403811.1">
    <property type="nucleotide sequence ID" value="NZ_BBLD01000065.1"/>
</dbReference>
<dbReference type="InterPro" id="IPR015882">
    <property type="entry name" value="HEX_bac_N"/>
</dbReference>
<evidence type="ECO:0000256" key="3">
    <source>
        <dbReference type="ARBA" id="ARBA00012663"/>
    </source>
</evidence>